<feature type="compositionally biased region" description="Pro residues" evidence="1">
    <location>
        <begin position="1"/>
        <end position="11"/>
    </location>
</feature>
<dbReference type="Proteomes" id="UP000521943">
    <property type="component" value="Unassembled WGS sequence"/>
</dbReference>
<evidence type="ECO:0000256" key="1">
    <source>
        <dbReference type="SAM" id="MobiDB-lite"/>
    </source>
</evidence>
<feature type="compositionally biased region" description="Pro residues" evidence="1">
    <location>
        <begin position="96"/>
        <end position="120"/>
    </location>
</feature>
<sequence length="229" mass="24779">MSLPPPVPPRPADLRHDSGDSHYDPNIVSPRPHRTDNPAAKLDDLAPPPTFSFPAPFQGEERPGVSPRRRPRNGLVALELQRRAPIALPQPAASTPHPPMPASRPSPAPSSPHRPPPLPSLPTLLEALPSITAPLDPALKITWARDVFFLADRAHHLHIALTTPVGQAVPSVSDPIVGPMPLSALEPEIVQLITAAVPLVLLIAAPFPPGQPYQQNTSTWRRARRRRCT</sequence>
<feature type="region of interest" description="Disordered" evidence="1">
    <location>
        <begin position="1"/>
        <end position="73"/>
    </location>
</feature>
<protein>
    <submittedName>
        <fullName evidence="2">Uncharacterized protein</fullName>
    </submittedName>
</protein>
<feature type="compositionally biased region" description="Basic and acidic residues" evidence="1">
    <location>
        <begin position="12"/>
        <end position="23"/>
    </location>
</feature>
<name>A0A8H6LU30_9AGAR</name>
<evidence type="ECO:0000313" key="3">
    <source>
        <dbReference type="Proteomes" id="UP000521943"/>
    </source>
</evidence>
<reference evidence="2 3" key="1">
    <citation type="submission" date="2020-07" db="EMBL/GenBank/DDBJ databases">
        <title>Comparative genomics of pyrophilous fungi reveals a link between fire events and developmental genes.</title>
        <authorList>
            <consortium name="DOE Joint Genome Institute"/>
            <person name="Steindorff A.S."/>
            <person name="Carver A."/>
            <person name="Calhoun S."/>
            <person name="Stillman K."/>
            <person name="Liu H."/>
            <person name="Lipzen A."/>
            <person name="Pangilinan J."/>
            <person name="Labutti K."/>
            <person name="Bruns T.D."/>
            <person name="Grigoriev I.V."/>
        </authorList>
    </citation>
    <scope>NUCLEOTIDE SEQUENCE [LARGE SCALE GENOMIC DNA]</scope>
    <source>
        <strain evidence="2 3">CBS 144469</strain>
    </source>
</reference>
<proteinExistence type="predicted"/>
<dbReference type="AlphaFoldDB" id="A0A8H6LU30"/>
<feature type="compositionally biased region" description="Basic and acidic residues" evidence="1">
    <location>
        <begin position="33"/>
        <end position="44"/>
    </location>
</feature>
<comment type="caution">
    <text evidence="2">The sequence shown here is derived from an EMBL/GenBank/DDBJ whole genome shotgun (WGS) entry which is preliminary data.</text>
</comment>
<accession>A0A8H6LU30</accession>
<organism evidence="2 3">
    <name type="scientific">Ephemerocybe angulata</name>
    <dbReference type="NCBI Taxonomy" id="980116"/>
    <lineage>
        <taxon>Eukaryota</taxon>
        <taxon>Fungi</taxon>
        <taxon>Dikarya</taxon>
        <taxon>Basidiomycota</taxon>
        <taxon>Agaricomycotina</taxon>
        <taxon>Agaricomycetes</taxon>
        <taxon>Agaricomycetidae</taxon>
        <taxon>Agaricales</taxon>
        <taxon>Agaricineae</taxon>
        <taxon>Psathyrellaceae</taxon>
        <taxon>Ephemerocybe</taxon>
    </lineage>
</organism>
<feature type="region of interest" description="Disordered" evidence="1">
    <location>
        <begin position="89"/>
        <end position="121"/>
    </location>
</feature>
<evidence type="ECO:0000313" key="2">
    <source>
        <dbReference type="EMBL" id="KAF6740897.1"/>
    </source>
</evidence>
<dbReference type="EMBL" id="JACGCI010000379">
    <property type="protein sequence ID" value="KAF6740897.1"/>
    <property type="molecule type" value="Genomic_DNA"/>
</dbReference>
<gene>
    <name evidence="2" type="ORF">DFP72DRAFT_1127946</name>
</gene>
<keyword evidence="3" id="KW-1185">Reference proteome</keyword>